<name>A0AAV5C4N2_ELECO</name>
<accession>A0AAV5C4N2</accession>
<dbReference type="AlphaFoldDB" id="A0AAV5C4N2"/>
<evidence type="ECO:0000313" key="1">
    <source>
        <dbReference type="EMBL" id="GJM92920.1"/>
    </source>
</evidence>
<dbReference type="EMBL" id="BQKI01000004">
    <property type="protein sequence ID" value="GJM92920.1"/>
    <property type="molecule type" value="Genomic_DNA"/>
</dbReference>
<proteinExistence type="predicted"/>
<reference evidence="1" key="2">
    <citation type="submission" date="2021-12" db="EMBL/GenBank/DDBJ databases">
        <title>Resequencing data analysis of finger millet.</title>
        <authorList>
            <person name="Hatakeyama M."/>
            <person name="Aluri S."/>
            <person name="Balachadran M.T."/>
            <person name="Sivarajan S.R."/>
            <person name="Poveda L."/>
            <person name="Shimizu-Inatsugi R."/>
            <person name="Schlapbach R."/>
            <person name="Sreeman S.M."/>
            <person name="Shimizu K.K."/>
        </authorList>
    </citation>
    <scope>NUCLEOTIDE SEQUENCE</scope>
</reference>
<comment type="caution">
    <text evidence="1">The sequence shown here is derived from an EMBL/GenBank/DDBJ whole genome shotgun (WGS) entry which is preliminary data.</text>
</comment>
<sequence length="91" mass="9692">MATSVLALSMCPSHRPLGHARTGAPQLLFFPLELWRQCNAPPAPAPALPHPTSAAAARLSFDADAAPRALLLLSPPWRPWPACGQGQLYDS</sequence>
<reference evidence="1" key="1">
    <citation type="journal article" date="2018" name="DNA Res.">
        <title>Multiple hybrid de novo genome assembly of finger millet, an orphan allotetraploid crop.</title>
        <authorList>
            <person name="Hatakeyama M."/>
            <person name="Aluri S."/>
            <person name="Balachadran M.T."/>
            <person name="Sivarajan S.R."/>
            <person name="Patrignani A."/>
            <person name="Gruter S."/>
            <person name="Poveda L."/>
            <person name="Shimizu-Inatsugi R."/>
            <person name="Baeten J."/>
            <person name="Francoijs K.J."/>
            <person name="Nataraja K.N."/>
            <person name="Reddy Y.A.N."/>
            <person name="Phadnis S."/>
            <person name="Ravikumar R.L."/>
            <person name="Schlapbach R."/>
            <person name="Sreeman S.M."/>
            <person name="Shimizu K.K."/>
        </authorList>
    </citation>
    <scope>NUCLEOTIDE SEQUENCE</scope>
</reference>
<dbReference type="Proteomes" id="UP001054889">
    <property type="component" value="Unassembled WGS sequence"/>
</dbReference>
<gene>
    <name evidence="1" type="primary">ga09428</name>
    <name evidence="1" type="ORF">PR202_ga09428</name>
</gene>
<keyword evidence="2" id="KW-1185">Reference proteome</keyword>
<organism evidence="1 2">
    <name type="scientific">Eleusine coracana subsp. coracana</name>
    <dbReference type="NCBI Taxonomy" id="191504"/>
    <lineage>
        <taxon>Eukaryota</taxon>
        <taxon>Viridiplantae</taxon>
        <taxon>Streptophyta</taxon>
        <taxon>Embryophyta</taxon>
        <taxon>Tracheophyta</taxon>
        <taxon>Spermatophyta</taxon>
        <taxon>Magnoliopsida</taxon>
        <taxon>Liliopsida</taxon>
        <taxon>Poales</taxon>
        <taxon>Poaceae</taxon>
        <taxon>PACMAD clade</taxon>
        <taxon>Chloridoideae</taxon>
        <taxon>Cynodonteae</taxon>
        <taxon>Eleusininae</taxon>
        <taxon>Eleusine</taxon>
    </lineage>
</organism>
<protein>
    <submittedName>
        <fullName evidence="1">Uncharacterized protein</fullName>
    </submittedName>
</protein>
<evidence type="ECO:0000313" key="2">
    <source>
        <dbReference type="Proteomes" id="UP001054889"/>
    </source>
</evidence>